<proteinExistence type="predicted"/>
<evidence type="ECO:0000313" key="3">
    <source>
        <dbReference type="Proteomes" id="UP001151516"/>
    </source>
</evidence>
<dbReference type="OrthoDB" id="5596883at2759"/>
<dbReference type="Proteomes" id="UP001151516">
    <property type="component" value="Unassembled WGS sequence"/>
</dbReference>
<organism evidence="2 3">
    <name type="scientific">Coemansia spiralis</name>
    <dbReference type="NCBI Taxonomy" id="417178"/>
    <lineage>
        <taxon>Eukaryota</taxon>
        <taxon>Fungi</taxon>
        <taxon>Fungi incertae sedis</taxon>
        <taxon>Zoopagomycota</taxon>
        <taxon>Kickxellomycotina</taxon>
        <taxon>Kickxellomycetes</taxon>
        <taxon>Kickxellales</taxon>
        <taxon>Kickxellaceae</taxon>
        <taxon>Coemansia</taxon>
    </lineage>
</organism>
<accession>A0A9W8GKB6</accession>
<evidence type="ECO:0000256" key="1">
    <source>
        <dbReference type="SAM" id="MobiDB-lite"/>
    </source>
</evidence>
<comment type="caution">
    <text evidence="2">The sequence shown here is derived from an EMBL/GenBank/DDBJ whole genome shotgun (WGS) entry which is preliminary data.</text>
</comment>
<dbReference type="AlphaFoldDB" id="A0A9W8GKB6"/>
<reference evidence="2" key="1">
    <citation type="submission" date="2022-07" db="EMBL/GenBank/DDBJ databases">
        <title>Phylogenomic reconstructions and comparative analyses of Kickxellomycotina fungi.</title>
        <authorList>
            <person name="Reynolds N.K."/>
            <person name="Stajich J.E."/>
            <person name="Barry K."/>
            <person name="Grigoriev I.V."/>
            <person name="Crous P."/>
            <person name="Smith M.E."/>
        </authorList>
    </citation>
    <scope>NUCLEOTIDE SEQUENCE</scope>
    <source>
        <strain evidence="2">CBS 109367</strain>
    </source>
</reference>
<evidence type="ECO:0000313" key="2">
    <source>
        <dbReference type="EMBL" id="KAJ2688236.1"/>
    </source>
</evidence>
<feature type="region of interest" description="Disordered" evidence="1">
    <location>
        <begin position="153"/>
        <end position="179"/>
    </location>
</feature>
<keyword evidence="3" id="KW-1185">Reference proteome</keyword>
<dbReference type="EMBL" id="JANBTX010000051">
    <property type="protein sequence ID" value="KAJ2688236.1"/>
    <property type="molecule type" value="Genomic_DNA"/>
</dbReference>
<feature type="compositionally biased region" description="Polar residues" evidence="1">
    <location>
        <begin position="153"/>
        <end position="168"/>
    </location>
</feature>
<sequence length="314" mass="32501">MSPPATPRGPIFSPQQAAAPWSMYTLSVKSPEKRQRLNPVPSTFGGARPAPNVAKSFISRSNSLASRRLKRAPAVSPLQLSRLESGTGMQSTGLSPIIKGLSLNKPILSTPVPPSSTVADAPPAMKFRLQKPAPAKAAATLKGAAKLPQLSVSSPVTGLVSPPSSTPNKRGFHRPPPLSFGGNSLMAAAGLDLLPPPSPSMPHTPGGFAPMNLSLGTMMCGEASPSILLSQLTPPTASWAPKFFVTPPSPATVAPIAQQANVSGLSVPSSSLSPCTPPWPKTGASLRKTIFDHVGKSQLSPMDMRGFMAVSMNS</sequence>
<name>A0A9W8GKB6_9FUNG</name>
<protein>
    <submittedName>
        <fullName evidence="2">Uncharacterized protein</fullName>
    </submittedName>
</protein>
<gene>
    <name evidence="2" type="ORF">IWW39_002362</name>
</gene>
<feature type="region of interest" description="Disordered" evidence="1">
    <location>
        <begin position="30"/>
        <end position="51"/>
    </location>
</feature>